<dbReference type="Proteomes" id="UP000714275">
    <property type="component" value="Unassembled WGS sequence"/>
</dbReference>
<dbReference type="EMBL" id="JABBWD010000059">
    <property type="protein sequence ID" value="KAG1771366.1"/>
    <property type="molecule type" value="Genomic_DNA"/>
</dbReference>
<sequence>ITADNTSNNDTACSTIEAILHRQHIYSFDTVQHCLPCLAHVVNLGIIAVMSTITRIANVETSTAIWEFDPADPSNWVLGNSLDVVAAVPTIAIKVHYLLYIRYCN</sequence>
<gene>
    <name evidence="1" type="ORF">EV702DRAFT_977430</name>
</gene>
<keyword evidence="2" id="KW-1185">Reference proteome</keyword>
<dbReference type="OrthoDB" id="2677621at2759"/>
<protein>
    <submittedName>
        <fullName evidence="1">Uncharacterized protein</fullName>
    </submittedName>
</protein>
<evidence type="ECO:0000313" key="1">
    <source>
        <dbReference type="EMBL" id="KAG1771366.1"/>
    </source>
</evidence>
<dbReference type="AlphaFoldDB" id="A0A9P6ZM46"/>
<feature type="non-terminal residue" evidence="1">
    <location>
        <position position="1"/>
    </location>
</feature>
<evidence type="ECO:0000313" key="2">
    <source>
        <dbReference type="Proteomes" id="UP000714275"/>
    </source>
</evidence>
<organism evidence="1 2">
    <name type="scientific">Suillus placidus</name>
    <dbReference type="NCBI Taxonomy" id="48579"/>
    <lineage>
        <taxon>Eukaryota</taxon>
        <taxon>Fungi</taxon>
        <taxon>Dikarya</taxon>
        <taxon>Basidiomycota</taxon>
        <taxon>Agaricomycotina</taxon>
        <taxon>Agaricomycetes</taxon>
        <taxon>Agaricomycetidae</taxon>
        <taxon>Boletales</taxon>
        <taxon>Suillineae</taxon>
        <taxon>Suillaceae</taxon>
        <taxon>Suillus</taxon>
    </lineage>
</organism>
<proteinExistence type="predicted"/>
<reference evidence="1" key="1">
    <citation type="journal article" date="2020" name="New Phytol.">
        <title>Comparative genomics reveals dynamic genome evolution in host specialist ectomycorrhizal fungi.</title>
        <authorList>
            <person name="Lofgren L.A."/>
            <person name="Nguyen N.H."/>
            <person name="Vilgalys R."/>
            <person name="Ruytinx J."/>
            <person name="Liao H.L."/>
            <person name="Branco S."/>
            <person name="Kuo A."/>
            <person name="LaButti K."/>
            <person name="Lipzen A."/>
            <person name="Andreopoulos W."/>
            <person name="Pangilinan J."/>
            <person name="Riley R."/>
            <person name="Hundley H."/>
            <person name="Na H."/>
            <person name="Barry K."/>
            <person name="Grigoriev I.V."/>
            <person name="Stajich J.E."/>
            <person name="Kennedy P.G."/>
        </authorList>
    </citation>
    <scope>NUCLEOTIDE SEQUENCE</scope>
    <source>
        <strain evidence="1">DOB743</strain>
    </source>
</reference>
<name>A0A9P6ZM46_9AGAM</name>
<comment type="caution">
    <text evidence="1">The sequence shown here is derived from an EMBL/GenBank/DDBJ whole genome shotgun (WGS) entry which is preliminary data.</text>
</comment>
<accession>A0A9P6ZM46</accession>